<evidence type="ECO:0000256" key="5">
    <source>
        <dbReference type="ARBA" id="ARBA00023136"/>
    </source>
</evidence>
<feature type="transmembrane region" description="Helical" evidence="7">
    <location>
        <begin position="311"/>
        <end position="332"/>
    </location>
</feature>
<evidence type="ECO:0000256" key="3">
    <source>
        <dbReference type="ARBA" id="ARBA00022692"/>
    </source>
</evidence>
<feature type="transmembrane region" description="Helical" evidence="7">
    <location>
        <begin position="238"/>
        <end position="266"/>
    </location>
</feature>
<evidence type="ECO:0000313" key="8">
    <source>
        <dbReference type="EMBL" id="KXB80333.1"/>
    </source>
</evidence>
<feature type="transmembrane region" description="Helical" evidence="7">
    <location>
        <begin position="465"/>
        <end position="493"/>
    </location>
</feature>
<evidence type="ECO:0000256" key="2">
    <source>
        <dbReference type="ARBA" id="ARBA00008333"/>
    </source>
</evidence>
<evidence type="ECO:0000256" key="1">
    <source>
        <dbReference type="ARBA" id="ARBA00004141"/>
    </source>
</evidence>
<feature type="compositionally biased region" description="Basic and acidic residues" evidence="6">
    <location>
        <begin position="519"/>
        <end position="545"/>
    </location>
</feature>
<evidence type="ECO:0000256" key="4">
    <source>
        <dbReference type="ARBA" id="ARBA00022989"/>
    </source>
</evidence>
<dbReference type="PANTHER" id="PTHR31632:SF2">
    <property type="entry name" value="PLASMA MEMBRANE IRON PERMEASE"/>
    <property type="match status" value="1"/>
</dbReference>
<dbReference type="AlphaFoldDB" id="A0AB34X0K1"/>
<dbReference type="Proteomes" id="UP000243201">
    <property type="component" value="Unassembled WGS sequence"/>
</dbReference>
<dbReference type="InterPro" id="IPR004923">
    <property type="entry name" value="FTR1/Fip1/EfeU"/>
</dbReference>
<dbReference type="GO" id="GO:0033573">
    <property type="term" value="C:high-affinity iron permease complex"/>
    <property type="evidence" value="ECO:0007669"/>
    <property type="project" value="InterPro"/>
</dbReference>
<keyword evidence="3 7" id="KW-0812">Transmembrane</keyword>
<dbReference type="GO" id="GO:0015093">
    <property type="term" value="F:ferrous iron transmembrane transporter activity"/>
    <property type="evidence" value="ECO:0007669"/>
    <property type="project" value="TreeGrafter"/>
</dbReference>
<keyword evidence="4 7" id="KW-1133">Transmembrane helix</keyword>
<dbReference type="EMBL" id="PNGC01000001">
    <property type="protein sequence ID" value="PMB91193.1"/>
    <property type="molecule type" value="Genomic_DNA"/>
</dbReference>
<keyword evidence="5 7" id="KW-0472">Membrane</keyword>
<dbReference type="PANTHER" id="PTHR31632">
    <property type="entry name" value="IRON TRANSPORTER FTH1"/>
    <property type="match status" value="1"/>
</dbReference>
<evidence type="ECO:0000256" key="6">
    <source>
        <dbReference type="SAM" id="MobiDB-lite"/>
    </source>
</evidence>
<organism evidence="8 10">
    <name type="scientific">Varibaculum cambriense</name>
    <dbReference type="NCBI Taxonomy" id="184870"/>
    <lineage>
        <taxon>Bacteria</taxon>
        <taxon>Bacillati</taxon>
        <taxon>Actinomycetota</taxon>
        <taxon>Actinomycetes</taxon>
        <taxon>Actinomycetales</taxon>
        <taxon>Actinomycetaceae</taxon>
        <taxon>Varibaculum</taxon>
    </lineage>
</organism>
<feature type="transmembrane region" description="Helical" evidence="7">
    <location>
        <begin position="425"/>
        <end position="445"/>
    </location>
</feature>
<feature type="region of interest" description="Disordered" evidence="6">
    <location>
        <begin position="500"/>
        <end position="545"/>
    </location>
</feature>
<sequence length="545" mass="58383">MVALSFGGVVWSSAAAAQDSDLGEWSEVVSVMQEKLAAVPEAGDPSAVQTLIRQAYYENYQTSGLEDQVKHALGRDVNDKFVAELLNLRNLSRDGASPEALREDSDKVADLLTETVTKLVKAPKVADQWSRVADTIAQVITDAQSAYIKGQADRAFTLATEAYLGHYEADGFENNTIVHKGFNRVTEIEGMFSDLRQGYKDGRDQAQQEKLGKDLIAKLAEDAKFLDSKTQDTGPLGIAGFFSAFLILLREGAEALLVVAALVTYALKAGRRDQLRGILAGVVIAVVISISLAILFGQLSASVQSGMGQELLEGITGLAAALMLIYVSNWILSKSGGKRWEEYIKATAGEKTVAGGVFALAFVSFLTVAREGAETILFFYPIVSGAKTHSDYWFIVAGGVTAVVILAILFVLVWQFGVRLPLKPFFKWTSILLALLAIAIVGGAIKELQEAALVGAHMVSGVPTVVFLGIYPTAETLGAQIITAAVLGVLALLQLRKAKADQPEAGGSEIRSDTPISESNDKAFEENSSREDKKDAVEANSGKEE</sequence>
<evidence type="ECO:0000313" key="11">
    <source>
        <dbReference type="Proteomes" id="UP000243201"/>
    </source>
</evidence>
<reference evidence="8 10" key="1">
    <citation type="submission" date="2016-01" db="EMBL/GenBank/DDBJ databases">
        <authorList>
            <person name="Mitreva M."/>
            <person name="Pepin K.H."/>
            <person name="Mihindukulasuriya K.A."/>
            <person name="Fulton R."/>
            <person name="Fronick C."/>
            <person name="O'Laughlin M."/>
            <person name="Miner T."/>
            <person name="Herter B."/>
            <person name="Rosa B.A."/>
            <person name="Cordes M."/>
            <person name="Tomlinson C."/>
            <person name="Wollam A."/>
            <person name="Palsikar V.B."/>
            <person name="Mardis E.R."/>
            <person name="Wilson R.K."/>
        </authorList>
    </citation>
    <scope>NUCLEOTIDE SEQUENCE [LARGE SCALE GENOMIC DNA]</scope>
    <source>
        <strain evidence="8 10">DNF00696</strain>
    </source>
</reference>
<feature type="transmembrane region" description="Helical" evidence="7">
    <location>
        <begin position="278"/>
        <end position="299"/>
    </location>
</feature>
<feature type="transmembrane region" description="Helical" evidence="7">
    <location>
        <begin position="392"/>
        <end position="413"/>
    </location>
</feature>
<comment type="similarity">
    <text evidence="2">Belongs to the oxidase-dependent Fe transporter (OFeT) (TC 9.A.10.1) family.</text>
</comment>
<protein>
    <submittedName>
        <fullName evidence="8">ATP synthase F0, A subunit</fullName>
    </submittedName>
    <submittedName>
        <fullName evidence="9">OfeT family oxidase-dependent iron (Fe2+) transporter</fullName>
    </submittedName>
</protein>
<evidence type="ECO:0000313" key="10">
    <source>
        <dbReference type="Proteomes" id="UP000070572"/>
    </source>
</evidence>
<dbReference type="Proteomes" id="UP000070572">
    <property type="component" value="Unassembled WGS sequence"/>
</dbReference>
<accession>A0AB34X0K1</accession>
<name>A0AB34X0K1_9ACTO</name>
<dbReference type="EMBL" id="LSDN01000016">
    <property type="protein sequence ID" value="KXB80333.1"/>
    <property type="molecule type" value="Genomic_DNA"/>
</dbReference>
<keyword evidence="11" id="KW-1185">Reference proteome</keyword>
<reference evidence="9 11" key="2">
    <citation type="submission" date="2017-09" db="EMBL/GenBank/DDBJ databases">
        <title>Bacterial strain isolated from the female urinary microbiota.</title>
        <authorList>
            <person name="Thomas-White K."/>
            <person name="Kumar N."/>
            <person name="Forster S."/>
            <person name="Putonti C."/>
            <person name="Lawley T."/>
            <person name="Wolfe A.J."/>
        </authorList>
    </citation>
    <scope>NUCLEOTIDE SEQUENCE [LARGE SCALE GENOMIC DNA]</scope>
    <source>
        <strain evidence="9 11">UMB0744</strain>
    </source>
</reference>
<evidence type="ECO:0000313" key="9">
    <source>
        <dbReference type="EMBL" id="PMB91193.1"/>
    </source>
</evidence>
<evidence type="ECO:0000256" key="7">
    <source>
        <dbReference type="SAM" id="Phobius"/>
    </source>
</evidence>
<dbReference type="Pfam" id="PF03239">
    <property type="entry name" value="FTR1"/>
    <property type="match status" value="1"/>
</dbReference>
<proteinExistence type="inferred from homology"/>
<comment type="subcellular location">
    <subcellularLocation>
        <location evidence="1">Membrane</location>
        <topology evidence="1">Multi-pass membrane protein</topology>
    </subcellularLocation>
</comment>
<gene>
    <name evidence="9" type="ORF">CJ240_03290</name>
    <name evidence="8" type="ORF">HMPREF1862_01323</name>
</gene>
<comment type="caution">
    <text evidence="8">The sequence shown here is derived from an EMBL/GenBank/DDBJ whole genome shotgun (WGS) entry which is preliminary data.</text>
</comment>
<feature type="transmembrane region" description="Helical" evidence="7">
    <location>
        <begin position="353"/>
        <end position="372"/>
    </location>
</feature>